<feature type="transmembrane region" description="Helical" evidence="1">
    <location>
        <begin position="301"/>
        <end position="322"/>
    </location>
</feature>
<feature type="transmembrane region" description="Helical" evidence="1">
    <location>
        <begin position="214"/>
        <end position="233"/>
    </location>
</feature>
<feature type="transmembrane region" description="Helical" evidence="1">
    <location>
        <begin position="141"/>
        <end position="167"/>
    </location>
</feature>
<gene>
    <name evidence="2" type="ORF">Fcan01_18310</name>
</gene>
<accession>A0A226DSF4</accession>
<dbReference type="AlphaFoldDB" id="A0A226DSF4"/>
<dbReference type="Proteomes" id="UP000198287">
    <property type="component" value="Unassembled WGS sequence"/>
</dbReference>
<feature type="transmembrane region" description="Helical" evidence="1">
    <location>
        <begin position="188"/>
        <end position="208"/>
    </location>
</feature>
<evidence type="ECO:0000256" key="1">
    <source>
        <dbReference type="SAM" id="Phobius"/>
    </source>
</evidence>
<organism evidence="2 3">
    <name type="scientific">Folsomia candida</name>
    <name type="common">Springtail</name>
    <dbReference type="NCBI Taxonomy" id="158441"/>
    <lineage>
        <taxon>Eukaryota</taxon>
        <taxon>Metazoa</taxon>
        <taxon>Ecdysozoa</taxon>
        <taxon>Arthropoda</taxon>
        <taxon>Hexapoda</taxon>
        <taxon>Collembola</taxon>
        <taxon>Entomobryomorpha</taxon>
        <taxon>Isotomoidea</taxon>
        <taxon>Isotomidae</taxon>
        <taxon>Proisotominae</taxon>
        <taxon>Folsomia</taxon>
    </lineage>
</organism>
<name>A0A226DSF4_FOLCA</name>
<comment type="caution">
    <text evidence="2">The sequence shown here is derived from an EMBL/GenBank/DDBJ whole genome shotgun (WGS) entry which is preliminary data.</text>
</comment>
<keyword evidence="3" id="KW-1185">Reference proteome</keyword>
<keyword evidence="1" id="KW-1133">Transmembrane helix</keyword>
<reference evidence="2 3" key="1">
    <citation type="submission" date="2015-12" db="EMBL/GenBank/DDBJ databases">
        <title>The genome of Folsomia candida.</title>
        <authorList>
            <person name="Faddeeva A."/>
            <person name="Derks M.F."/>
            <person name="Anvar Y."/>
            <person name="Smit S."/>
            <person name="Van Straalen N."/>
            <person name="Roelofs D."/>
        </authorList>
    </citation>
    <scope>NUCLEOTIDE SEQUENCE [LARGE SCALE GENOMIC DNA]</scope>
    <source>
        <strain evidence="2 3">VU population</strain>
        <tissue evidence="2">Whole body</tissue>
    </source>
</reference>
<protein>
    <recommendedName>
        <fullName evidence="4">Odorant receptor</fullName>
    </recommendedName>
</protein>
<dbReference type="EMBL" id="LNIX01000014">
    <property type="protein sequence ID" value="OXA47146.1"/>
    <property type="molecule type" value="Genomic_DNA"/>
</dbReference>
<evidence type="ECO:0000313" key="2">
    <source>
        <dbReference type="EMBL" id="OXA47146.1"/>
    </source>
</evidence>
<keyword evidence="1" id="KW-0812">Transmembrane</keyword>
<feature type="transmembrane region" description="Helical" evidence="1">
    <location>
        <begin position="88"/>
        <end position="107"/>
    </location>
</feature>
<evidence type="ECO:0000313" key="3">
    <source>
        <dbReference type="Proteomes" id="UP000198287"/>
    </source>
</evidence>
<feature type="transmembrane region" description="Helical" evidence="1">
    <location>
        <begin position="45"/>
        <end position="67"/>
    </location>
</feature>
<feature type="transmembrane region" description="Helical" evidence="1">
    <location>
        <begin position="269"/>
        <end position="295"/>
    </location>
</feature>
<keyword evidence="1" id="KW-0472">Membrane</keyword>
<sequence>MTCQAPLSAVDFHSVVFSLLYKPPLEWDWKKGRAVWVRSIWDAPIWTILFFGLEIIVIQLFCNYLLICKFVSPERSTMSTFQSIVQGMLVMVSLGQGLIFYLFWFYWSDWKLGLGQLIELLERLKKKYPVTSQGKPGKHSFLIFTFMSVDLITIFGIILGTPVGILLKVDPIHHIIAAISPANYASSLGLQIWIAVSIRIPICTIIALDIARCWIYIAMIYVVGSKIFLRYLHLIEQPYRHERFFAVATRKKLGDSITSYREILVLLKIIHYALMTLSSCGISFLAMTVVAVNYLSIKMHHVIPGIVLYFGFPVLLVCALWLPYHTLPECGEFAMISTELLRKWRLRGGGIGYGGKGKSIAMRLRSLLVNYFKFGMGQFVMLNITRGTKGRYHKVIIDYTISALLFKLKV</sequence>
<evidence type="ECO:0008006" key="4">
    <source>
        <dbReference type="Google" id="ProtNLM"/>
    </source>
</evidence>
<proteinExistence type="predicted"/>